<protein>
    <recommendedName>
        <fullName evidence="4">DDE Tnp4 domain-containing protein</fullName>
    </recommendedName>
</protein>
<comment type="caution">
    <text evidence="2">The sequence shown here is derived from an EMBL/GenBank/DDBJ whole genome shotgun (WGS) entry which is preliminary data.</text>
</comment>
<feature type="compositionally biased region" description="Basic and acidic residues" evidence="1">
    <location>
        <begin position="226"/>
        <end position="237"/>
    </location>
</feature>
<dbReference type="AlphaFoldDB" id="A0A444XSF1"/>
<proteinExistence type="predicted"/>
<dbReference type="STRING" id="3818.A0A444XSF1"/>
<gene>
    <name evidence="2" type="ORF">Ahy_B09g098910</name>
</gene>
<dbReference type="Proteomes" id="UP000289738">
    <property type="component" value="Chromosome B09"/>
</dbReference>
<evidence type="ECO:0000256" key="1">
    <source>
        <dbReference type="SAM" id="MobiDB-lite"/>
    </source>
</evidence>
<reference evidence="2 3" key="1">
    <citation type="submission" date="2019-01" db="EMBL/GenBank/DDBJ databases">
        <title>Sequencing of cultivated peanut Arachis hypogaea provides insights into genome evolution and oil improvement.</title>
        <authorList>
            <person name="Chen X."/>
        </authorList>
    </citation>
    <scope>NUCLEOTIDE SEQUENCE [LARGE SCALE GENOMIC DNA]</scope>
    <source>
        <strain evidence="3">cv. Fuhuasheng</strain>
        <tissue evidence="2">Leaves</tissue>
    </source>
</reference>
<evidence type="ECO:0000313" key="2">
    <source>
        <dbReference type="EMBL" id="RYQ92697.1"/>
    </source>
</evidence>
<name>A0A444XSF1_ARAHY</name>
<sequence length="289" mass="33953">MERSKIIKRCVSFYEEIRSKHEDLILFFILTLFVYFRDKSSGQLSLGGRMNSIIRCEALEDLKRMVMLLYVFKAFCLLRPHQLKRIILTPHEKGLRYSLFDYSCLGALDDTYIEVTIPESEKSRYRTKKNKICTNILRMCNQEMKFVYVLSKWQRSASDIRHLSFCSSEVAHGFITEAQELKGAQQNYIYFIDIHQGIEEGPLRDKHPRQETQLRDGGDGGSANPEARKPQQRQDRRRLQDAIVNCWRPTRCRRSVFLGVSAGDGKDRRIWGEETRRGLEWVRATFLKN</sequence>
<evidence type="ECO:0000313" key="3">
    <source>
        <dbReference type="Proteomes" id="UP000289738"/>
    </source>
</evidence>
<dbReference type="EMBL" id="SDMP01000019">
    <property type="protein sequence ID" value="RYQ92697.1"/>
    <property type="molecule type" value="Genomic_DNA"/>
</dbReference>
<organism evidence="2 3">
    <name type="scientific">Arachis hypogaea</name>
    <name type="common">Peanut</name>
    <dbReference type="NCBI Taxonomy" id="3818"/>
    <lineage>
        <taxon>Eukaryota</taxon>
        <taxon>Viridiplantae</taxon>
        <taxon>Streptophyta</taxon>
        <taxon>Embryophyta</taxon>
        <taxon>Tracheophyta</taxon>
        <taxon>Spermatophyta</taxon>
        <taxon>Magnoliopsida</taxon>
        <taxon>eudicotyledons</taxon>
        <taxon>Gunneridae</taxon>
        <taxon>Pentapetalae</taxon>
        <taxon>rosids</taxon>
        <taxon>fabids</taxon>
        <taxon>Fabales</taxon>
        <taxon>Fabaceae</taxon>
        <taxon>Papilionoideae</taxon>
        <taxon>50 kb inversion clade</taxon>
        <taxon>dalbergioids sensu lato</taxon>
        <taxon>Dalbergieae</taxon>
        <taxon>Pterocarpus clade</taxon>
        <taxon>Arachis</taxon>
    </lineage>
</organism>
<keyword evidence="3" id="KW-1185">Reference proteome</keyword>
<accession>A0A444XSF1</accession>
<feature type="region of interest" description="Disordered" evidence="1">
    <location>
        <begin position="201"/>
        <end position="237"/>
    </location>
</feature>
<evidence type="ECO:0008006" key="4">
    <source>
        <dbReference type="Google" id="ProtNLM"/>
    </source>
</evidence>
<feature type="compositionally biased region" description="Basic and acidic residues" evidence="1">
    <location>
        <begin position="201"/>
        <end position="218"/>
    </location>
</feature>